<dbReference type="AlphaFoldDB" id="A0AA39HDG2"/>
<keyword evidence="2" id="KW-1133">Transmembrane helix</keyword>
<feature type="chain" id="PRO_5041251512" evidence="3">
    <location>
        <begin position="19"/>
        <end position="169"/>
    </location>
</feature>
<comment type="caution">
    <text evidence="4">The sequence shown here is derived from an EMBL/GenBank/DDBJ whole genome shotgun (WGS) entry which is preliminary data.</text>
</comment>
<keyword evidence="3" id="KW-0732">Signal</keyword>
<feature type="region of interest" description="Disordered" evidence="1">
    <location>
        <begin position="19"/>
        <end position="46"/>
    </location>
</feature>
<feature type="signal peptide" evidence="3">
    <location>
        <begin position="1"/>
        <end position="18"/>
    </location>
</feature>
<name>A0AA39HDG2_9BILA</name>
<organism evidence="4 5">
    <name type="scientific">Steinernema hermaphroditum</name>
    <dbReference type="NCBI Taxonomy" id="289476"/>
    <lineage>
        <taxon>Eukaryota</taxon>
        <taxon>Metazoa</taxon>
        <taxon>Ecdysozoa</taxon>
        <taxon>Nematoda</taxon>
        <taxon>Chromadorea</taxon>
        <taxon>Rhabditida</taxon>
        <taxon>Tylenchina</taxon>
        <taxon>Panagrolaimomorpha</taxon>
        <taxon>Strongyloidoidea</taxon>
        <taxon>Steinernematidae</taxon>
        <taxon>Steinernema</taxon>
    </lineage>
</organism>
<protein>
    <submittedName>
        <fullName evidence="4">Uncharacterized protein</fullName>
    </submittedName>
</protein>
<evidence type="ECO:0000256" key="1">
    <source>
        <dbReference type="SAM" id="MobiDB-lite"/>
    </source>
</evidence>
<reference evidence="4" key="1">
    <citation type="submission" date="2023-06" db="EMBL/GenBank/DDBJ databases">
        <title>Genomic analysis of the entomopathogenic nematode Steinernema hermaphroditum.</title>
        <authorList>
            <person name="Schwarz E.M."/>
            <person name="Heppert J.K."/>
            <person name="Baniya A."/>
            <person name="Schwartz H.T."/>
            <person name="Tan C.-H."/>
            <person name="Antoshechkin I."/>
            <person name="Sternberg P.W."/>
            <person name="Goodrich-Blair H."/>
            <person name="Dillman A.R."/>
        </authorList>
    </citation>
    <scope>NUCLEOTIDE SEQUENCE</scope>
    <source>
        <strain evidence="4">PS9179</strain>
        <tissue evidence="4">Whole animal</tissue>
    </source>
</reference>
<evidence type="ECO:0000313" key="5">
    <source>
        <dbReference type="Proteomes" id="UP001175271"/>
    </source>
</evidence>
<evidence type="ECO:0000313" key="4">
    <source>
        <dbReference type="EMBL" id="KAK0403241.1"/>
    </source>
</evidence>
<keyword evidence="2" id="KW-0472">Membrane</keyword>
<sequence>MANLPILLFLLFTATSAADSSTSVPRSPDGTSVDGNGTDNQDAKMKKLQKEVEHYRETSMNFHKSDRALKQTILQQRERILLLNEGLSLREAMADKQARIISQQRDLIMELRLERLKQLSTQGERREEKKEVKEEKEDDVWDSTLLPCIMMFMSLAIVTLAVAVVFISI</sequence>
<feature type="compositionally biased region" description="Polar residues" evidence="1">
    <location>
        <begin position="29"/>
        <end position="40"/>
    </location>
</feature>
<dbReference type="Proteomes" id="UP001175271">
    <property type="component" value="Unassembled WGS sequence"/>
</dbReference>
<evidence type="ECO:0000256" key="2">
    <source>
        <dbReference type="SAM" id="Phobius"/>
    </source>
</evidence>
<gene>
    <name evidence="4" type="ORF">QR680_016804</name>
</gene>
<feature type="transmembrane region" description="Helical" evidence="2">
    <location>
        <begin position="144"/>
        <end position="167"/>
    </location>
</feature>
<evidence type="ECO:0000256" key="3">
    <source>
        <dbReference type="SAM" id="SignalP"/>
    </source>
</evidence>
<keyword evidence="2" id="KW-0812">Transmembrane</keyword>
<dbReference type="EMBL" id="JAUCMV010000004">
    <property type="protein sequence ID" value="KAK0403241.1"/>
    <property type="molecule type" value="Genomic_DNA"/>
</dbReference>
<accession>A0AA39HDG2</accession>
<proteinExistence type="predicted"/>
<keyword evidence="5" id="KW-1185">Reference proteome</keyword>